<dbReference type="Proteomes" id="UP000295763">
    <property type="component" value="Unassembled WGS sequence"/>
</dbReference>
<name>A0A4R2T263_9PAST</name>
<dbReference type="GO" id="GO:0001522">
    <property type="term" value="P:pseudouridine synthesis"/>
    <property type="evidence" value="ECO:0007669"/>
    <property type="project" value="InterPro"/>
</dbReference>
<keyword evidence="2 3" id="KW-0413">Isomerase</keyword>
<dbReference type="InterPro" id="IPR020094">
    <property type="entry name" value="TruA/RsuA/RluB/E/F_N"/>
</dbReference>
<reference evidence="5 6" key="1">
    <citation type="submission" date="2019-03" db="EMBL/GenBank/DDBJ databases">
        <title>Genomic Encyclopedia of Type Strains, Phase IV (KMG-IV): sequencing the most valuable type-strain genomes for metagenomic binning, comparative biology and taxonomic classification.</title>
        <authorList>
            <person name="Goeker M."/>
        </authorList>
    </citation>
    <scope>NUCLEOTIDE SEQUENCE [LARGE SCALE GENOMIC DNA]</scope>
    <source>
        <strain evidence="5 6">DSM 28404</strain>
    </source>
</reference>
<dbReference type="GO" id="GO:0140098">
    <property type="term" value="F:catalytic activity, acting on RNA"/>
    <property type="evidence" value="ECO:0007669"/>
    <property type="project" value="UniProtKB-ARBA"/>
</dbReference>
<evidence type="ECO:0000256" key="1">
    <source>
        <dbReference type="ARBA" id="ARBA00008348"/>
    </source>
</evidence>
<dbReference type="PANTHER" id="PTHR47683:SF2">
    <property type="entry name" value="RNA-BINDING S4 DOMAIN-CONTAINING PROTEIN"/>
    <property type="match status" value="1"/>
</dbReference>
<dbReference type="PANTHER" id="PTHR47683">
    <property type="entry name" value="PSEUDOURIDINE SYNTHASE FAMILY PROTEIN-RELATED"/>
    <property type="match status" value="1"/>
</dbReference>
<evidence type="ECO:0000256" key="2">
    <source>
        <dbReference type="ARBA" id="ARBA00023235"/>
    </source>
</evidence>
<comment type="similarity">
    <text evidence="1 3">Belongs to the pseudouridine synthase RsuA family.</text>
</comment>
<dbReference type="SUPFAM" id="SSF55120">
    <property type="entry name" value="Pseudouridine synthase"/>
    <property type="match status" value="1"/>
</dbReference>
<dbReference type="GO" id="GO:0006364">
    <property type="term" value="P:rRNA processing"/>
    <property type="evidence" value="ECO:0007669"/>
    <property type="project" value="UniProtKB-ARBA"/>
</dbReference>
<organism evidence="5 6">
    <name type="scientific">Cricetibacter osteomyelitidis</name>
    <dbReference type="NCBI Taxonomy" id="1521931"/>
    <lineage>
        <taxon>Bacteria</taxon>
        <taxon>Pseudomonadati</taxon>
        <taxon>Pseudomonadota</taxon>
        <taxon>Gammaproteobacteria</taxon>
        <taxon>Pasteurellales</taxon>
        <taxon>Pasteurellaceae</taxon>
        <taxon>Cricetibacter</taxon>
    </lineage>
</organism>
<dbReference type="InterPro" id="IPR018496">
    <property type="entry name" value="PsdUridine_synth_RsuA/RluB_CS"/>
</dbReference>
<evidence type="ECO:0000256" key="3">
    <source>
        <dbReference type="RuleBase" id="RU003887"/>
    </source>
</evidence>
<dbReference type="OrthoDB" id="9807213at2"/>
<dbReference type="Pfam" id="PF00849">
    <property type="entry name" value="PseudoU_synth_2"/>
    <property type="match status" value="1"/>
</dbReference>
<sequence length="209" mass="24324">MKTNLKHKSVKRINLTDTQVLLFNKPFDVLTQFTDEAGRKTLKDFIPVKNVYAAGRLDRDSEGLVILTNNGEIQHRLANPKFKMEKVYWVQVEGVPTEADLAKLRQGVELKDGKTQPAKVRLISEPNLWERVPPIRERKSIPTSWLEIRITEGKNRQVRRMTAHIGFPTLRLVRYQTADFTIENLPNGQFRYLTESELTRLFKQLKLKN</sequence>
<dbReference type="AlphaFoldDB" id="A0A4R2T263"/>
<dbReference type="InterPro" id="IPR020103">
    <property type="entry name" value="PsdUridine_synth_cat_dom_sf"/>
</dbReference>
<proteinExistence type="inferred from homology"/>
<dbReference type="GO" id="GO:0009982">
    <property type="term" value="F:pseudouridine synthase activity"/>
    <property type="evidence" value="ECO:0007669"/>
    <property type="project" value="InterPro"/>
</dbReference>
<dbReference type="NCBIfam" id="TIGR00093">
    <property type="entry name" value="pseudouridine synthase"/>
    <property type="match status" value="1"/>
</dbReference>
<feature type="domain" description="Pseudouridine synthase RsuA/RluA-like" evidence="4">
    <location>
        <begin position="20"/>
        <end position="164"/>
    </location>
</feature>
<protein>
    <recommendedName>
        <fullName evidence="3">Pseudouridine synthase</fullName>
        <ecNumber evidence="3">5.4.99.-</ecNumber>
    </recommendedName>
</protein>
<dbReference type="PROSITE" id="PS01149">
    <property type="entry name" value="PSI_RSU"/>
    <property type="match status" value="1"/>
</dbReference>
<dbReference type="GO" id="GO:0003723">
    <property type="term" value="F:RNA binding"/>
    <property type="evidence" value="ECO:0007669"/>
    <property type="project" value="InterPro"/>
</dbReference>
<dbReference type="InterPro" id="IPR050343">
    <property type="entry name" value="RsuA_PseudoU_synthase"/>
</dbReference>
<gene>
    <name evidence="5" type="ORF">EDC44_10581</name>
</gene>
<dbReference type="InterPro" id="IPR006145">
    <property type="entry name" value="PsdUridine_synth_RsuA/RluA"/>
</dbReference>
<evidence type="ECO:0000259" key="4">
    <source>
        <dbReference type="Pfam" id="PF00849"/>
    </source>
</evidence>
<accession>A0A4R2T263</accession>
<evidence type="ECO:0000313" key="5">
    <source>
        <dbReference type="EMBL" id="TCP96260.1"/>
    </source>
</evidence>
<dbReference type="InterPro" id="IPR042092">
    <property type="entry name" value="PsdUridine_s_RsuA/RluB/E/F_cat"/>
</dbReference>
<keyword evidence="6" id="KW-1185">Reference proteome</keyword>
<evidence type="ECO:0000313" key="6">
    <source>
        <dbReference type="Proteomes" id="UP000295763"/>
    </source>
</evidence>
<dbReference type="Gene3D" id="3.30.70.1560">
    <property type="entry name" value="Alpha-L RNA-binding motif"/>
    <property type="match status" value="1"/>
</dbReference>
<dbReference type="RefSeq" id="WP_131975557.1">
    <property type="nucleotide sequence ID" value="NZ_SLYB01000005.1"/>
</dbReference>
<dbReference type="Gene3D" id="3.30.70.580">
    <property type="entry name" value="Pseudouridine synthase I, catalytic domain, N-terminal subdomain"/>
    <property type="match status" value="1"/>
</dbReference>
<dbReference type="EMBL" id="SLYB01000005">
    <property type="protein sequence ID" value="TCP96260.1"/>
    <property type="molecule type" value="Genomic_DNA"/>
</dbReference>
<dbReference type="InterPro" id="IPR000748">
    <property type="entry name" value="PsdUridine_synth_RsuA/RluB/E/F"/>
</dbReference>
<dbReference type="EC" id="5.4.99.-" evidence="3"/>
<comment type="caution">
    <text evidence="5">The sequence shown here is derived from an EMBL/GenBank/DDBJ whole genome shotgun (WGS) entry which is preliminary data.</text>
</comment>